<organism evidence="2 3">
    <name type="scientific">Psychroflexus planctonicus</name>
    <dbReference type="NCBI Taxonomy" id="1526575"/>
    <lineage>
        <taxon>Bacteria</taxon>
        <taxon>Pseudomonadati</taxon>
        <taxon>Bacteroidota</taxon>
        <taxon>Flavobacteriia</taxon>
        <taxon>Flavobacteriales</taxon>
        <taxon>Flavobacteriaceae</taxon>
        <taxon>Psychroflexus</taxon>
    </lineage>
</organism>
<feature type="domain" description="FAS1" evidence="1">
    <location>
        <begin position="169"/>
        <end position="311"/>
    </location>
</feature>
<dbReference type="InterPro" id="IPR050904">
    <property type="entry name" value="Adhesion/Biosynth-related"/>
</dbReference>
<dbReference type="RefSeq" id="WP_188458927.1">
    <property type="nucleotide sequence ID" value="NZ_BMGM01000008.1"/>
</dbReference>
<keyword evidence="3" id="KW-1185">Reference proteome</keyword>
<sequence length="445" mass="49128">MTLQQLSVKLPFLFIFTLFISCDQDDSNTQPILGLPTTSEIIANSDEHVILSNLLTEYGLDEVLNEGTFTIFAPIDAAFENIDTNNFSESEMINFLLNHVVQGNATSGDLSNRYLDTQASVTINERESNLSLLVTLGENIFLNASSQVIEPDLEASNGTIHIVDQVIETPKLSTFVNNDPNFAFLFTALSREDQPDYLETLDTNLENEPAPITLFAPSNEAFTTALSLLGLEDLDQIDAATLTEILNLHLLTNSNLREIDFTEENIQTLGGDLAYDTENNVIVDINGREIEFATRDVQTTNGVLHVIEDVILPESDLEDPDEDEDVNFTLDNEANLAYFVSEIEGNEDVSTLSENNSTWTLSVGSRYNINVVNAGSHPLELRDGTNETLLAQSEAIEGNFENDEEVNFSVEGTIFSFTLTQELANQLSSYFCSNHPAINGSIIVN</sequence>
<dbReference type="SMART" id="SM00554">
    <property type="entry name" value="FAS1"/>
    <property type="match status" value="2"/>
</dbReference>
<comment type="caution">
    <text evidence="2">The sequence shown here is derived from an EMBL/GenBank/DDBJ whole genome shotgun (WGS) entry which is preliminary data.</text>
</comment>
<dbReference type="InterPro" id="IPR000782">
    <property type="entry name" value="FAS1_domain"/>
</dbReference>
<dbReference type="EMBL" id="BMGM01000008">
    <property type="protein sequence ID" value="GGE39278.1"/>
    <property type="molecule type" value="Genomic_DNA"/>
</dbReference>
<name>A0ABQ1SGS8_9FLAO</name>
<dbReference type="PROSITE" id="PS50213">
    <property type="entry name" value="FAS1"/>
    <property type="match status" value="2"/>
</dbReference>
<dbReference type="Proteomes" id="UP000599179">
    <property type="component" value="Unassembled WGS sequence"/>
</dbReference>
<dbReference type="Gene3D" id="2.30.180.10">
    <property type="entry name" value="FAS1 domain"/>
    <property type="match status" value="2"/>
</dbReference>
<evidence type="ECO:0000259" key="1">
    <source>
        <dbReference type="PROSITE" id="PS50213"/>
    </source>
</evidence>
<reference evidence="3" key="1">
    <citation type="journal article" date="2019" name="Int. J. Syst. Evol. Microbiol.">
        <title>The Global Catalogue of Microorganisms (GCM) 10K type strain sequencing project: providing services to taxonomists for standard genome sequencing and annotation.</title>
        <authorList>
            <consortium name="The Broad Institute Genomics Platform"/>
            <consortium name="The Broad Institute Genome Sequencing Center for Infectious Disease"/>
            <person name="Wu L."/>
            <person name="Ma J."/>
        </authorList>
    </citation>
    <scope>NUCLEOTIDE SEQUENCE [LARGE SCALE GENOMIC DNA]</scope>
    <source>
        <strain evidence="3">CGMCC 1.12931</strain>
    </source>
</reference>
<dbReference type="PANTHER" id="PTHR10900">
    <property type="entry name" value="PERIOSTIN-RELATED"/>
    <property type="match status" value="1"/>
</dbReference>
<dbReference type="Pfam" id="PF02469">
    <property type="entry name" value="Fasciclin"/>
    <property type="match status" value="2"/>
</dbReference>
<dbReference type="SUPFAM" id="SSF82153">
    <property type="entry name" value="FAS1 domain"/>
    <property type="match status" value="2"/>
</dbReference>
<evidence type="ECO:0000313" key="2">
    <source>
        <dbReference type="EMBL" id="GGE39278.1"/>
    </source>
</evidence>
<dbReference type="InterPro" id="IPR036378">
    <property type="entry name" value="FAS1_dom_sf"/>
</dbReference>
<protein>
    <recommendedName>
        <fullName evidence="1">FAS1 domain-containing protein</fullName>
    </recommendedName>
</protein>
<evidence type="ECO:0000313" key="3">
    <source>
        <dbReference type="Proteomes" id="UP000599179"/>
    </source>
</evidence>
<gene>
    <name evidence="2" type="ORF">GCM10010832_19430</name>
</gene>
<accession>A0ABQ1SGS8</accession>
<feature type="domain" description="FAS1" evidence="1">
    <location>
        <begin position="35"/>
        <end position="167"/>
    </location>
</feature>
<dbReference type="PANTHER" id="PTHR10900:SF77">
    <property type="entry name" value="FI19380P1"/>
    <property type="match status" value="1"/>
</dbReference>
<proteinExistence type="predicted"/>